<dbReference type="PANTHER" id="PTHR24421">
    <property type="entry name" value="NITRATE/NITRITE SENSOR PROTEIN NARX-RELATED"/>
    <property type="match status" value="1"/>
</dbReference>
<evidence type="ECO:0000259" key="6">
    <source>
        <dbReference type="SMART" id="SM00091"/>
    </source>
</evidence>
<accession>A0A2W4QJM8</accession>
<name>A0A2W4QJM8_9GAMM</name>
<keyword evidence="5" id="KW-1133">Transmembrane helix</keyword>
<keyword evidence="1" id="KW-0808">Transferase</keyword>
<evidence type="ECO:0000313" key="8">
    <source>
        <dbReference type="Proteomes" id="UP000249396"/>
    </source>
</evidence>
<evidence type="ECO:0000256" key="5">
    <source>
        <dbReference type="SAM" id="Phobius"/>
    </source>
</evidence>
<proteinExistence type="predicted"/>
<keyword evidence="2" id="KW-0418">Kinase</keyword>
<dbReference type="GO" id="GO:0000155">
    <property type="term" value="F:phosphorelay sensor kinase activity"/>
    <property type="evidence" value="ECO:0007669"/>
    <property type="project" value="InterPro"/>
</dbReference>
<feature type="transmembrane region" description="Helical" evidence="5">
    <location>
        <begin position="128"/>
        <end position="147"/>
    </location>
</feature>
<sequence length="441" mass="50414">MFFIGYHLSNLMDNHTLIFCGMVVTLTTTLGMIITQLTRKTYPFFAYWTIGWSSRTLGFLIYASLPGIPTTMVLAGCLDSLGVIAKNRGVLVFRGRHQANYLWEILGLVLWTSLFAYLTYSHQINDRVMLYSIYHSAYYARGVAILLSRHPPYAGVGDVLLAGSLGVWAILDLTRGIFTWRYSQPIMDYLPSHPLMSIYVITTLLLVMMMALGQIMMNSQRLEYDYRLAQLQLEAELIQRKENELELKSHRNQLEELVKMRTAELSLSESKFRVLVEQSLVGIFIYQGGYLRYANEALCQMLGYASVDEFVNRIPIFDLVPTQDRLSMYQRITHEMPGQKDGVTYNIGLLRRNGKIVDVDLLSRAIKYVGKPATIGVVIDVSERNHATEALRALASRLQTVREEERTRIARDIHDDLGQTMAGLKMKMGWLKKTTGYQRFI</sequence>
<keyword evidence="5" id="KW-0472">Membrane</keyword>
<evidence type="ECO:0000256" key="2">
    <source>
        <dbReference type="ARBA" id="ARBA00022777"/>
    </source>
</evidence>
<dbReference type="Pfam" id="PF13188">
    <property type="entry name" value="PAS_8"/>
    <property type="match status" value="1"/>
</dbReference>
<gene>
    <name evidence="7" type="ORF">DM484_24680</name>
</gene>
<dbReference type="CDD" id="cd00130">
    <property type="entry name" value="PAS"/>
    <property type="match status" value="1"/>
</dbReference>
<dbReference type="Proteomes" id="UP000249396">
    <property type="component" value="Unassembled WGS sequence"/>
</dbReference>
<evidence type="ECO:0000256" key="3">
    <source>
        <dbReference type="ARBA" id="ARBA00023012"/>
    </source>
</evidence>
<dbReference type="AlphaFoldDB" id="A0A2W4QJM8"/>
<feature type="transmembrane region" description="Helical" evidence="5">
    <location>
        <begin position="198"/>
        <end position="217"/>
    </location>
</feature>
<keyword evidence="4" id="KW-0175">Coiled coil</keyword>
<dbReference type="InterPro" id="IPR050482">
    <property type="entry name" value="Sensor_HK_TwoCompSys"/>
</dbReference>
<dbReference type="Pfam" id="PF07730">
    <property type="entry name" value="HisKA_3"/>
    <property type="match status" value="1"/>
</dbReference>
<organism evidence="7 8">
    <name type="scientific">Candidatus Methylumidiphilus alinenensis</name>
    <dbReference type="NCBI Taxonomy" id="2202197"/>
    <lineage>
        <taxon>Bacteria</taxon>
        <taxon>Pseudomonadati</taxon>
        <taxon>Pseudomonadota</taxon>
        <taxon>Gammaproteobacteria</taxon>
        <taxon>Methylococcales</taxon>
        <taxon>Candidatus Methylumidiphilus</taxon>
    </lineage>
</organism>
<dbReference type="SUPFAM" id="SSF55785">
    <property type="entry name" value="PYP-like sensor domain (PAS domain)"/>
    <property type="match status" value="1"/>
</dbReference>
<evidence type="ECO:0000256" key="4">
    <source>
        <dbReference type="SAM" id="Coils"/>
    </source>
</evidence>
<comment type="caution">
    <text evidence="7">The sequence shown here is derived from an EMBL/GenBank/DDBJ whole genome shotgun (WGS) entry which is preliminary data.</text>
</comment>
<feature type="domain" description="PAS" evidence="6">
    <location>
        <begin position="270"/>
        <end position="337"/>
    </location>
</feature>
<dbReference type="SMART" id="SM00091">
    <property type="entry name" value="PAS"/>
    <property type="match status" value="1"/>
</dbReference>
<feature type="transmembrane region" description="Helical" evidence="5">
    <location>
        <begin position="16"/>
        <end position="37"/>
    </location>
</feature>
<feature type="transmembrane region" description="Helical" evidence="5">
    <location>
        <begin position="159"/>
        <end position="178"/>
    </location>
</feature>
<evidence type="ECO:0000313" key="7">
    <source>
        <dbReference type="EMBL" id="PZN72322.1"/>
    </source>
</evidence>
<feature type="transmembrane region" description="Helical" evidence="5">
    <location>
        <begin position="101"/>
        <end position="122"/>
    </location>
</feature>
<dbReference type="Gene3D" id="1.20.5.1930">
    <property type="match status" value="1"/>
</dbReference>
<dbReference type="GO" id="GO:0016020">
    <property type="term" value="C:membrane"/>
    <property type="evidence" value="ECO:0007669"/>
    <property type="project" value="InterPro"/>
</dbReference>
<feature type="coiled-coil region" evidence="4">
    <location>
        <begin position="228"/>
        <end position="260"/>
    </location>
</feature>
<dbReference type="Gene3D" id="3.30.450.20">
    <property type="entry name" value="PAS domain"/>
    <property type="match status" value="1"/>
</dbReference>
<keyword evidence="3" id="KW-0902">Two-component regulatory system</keyword>
<reference evidence="7 8" key="1">
    <citation type="journal article" date="2018" name="Aquat. Microb. Ecol.">
        <title>Gammaproteobacterial methanotrophs dominate.</title>
        <authorList>
            <person name="Rissanen A.J."/>
            <person name="Saarenheimo J."/>
            <person name="Tiirola M."/>
            <person name="Peura S."/>
            <person name="Aalto S.L."/>
            <person name="Karvinen A."/>
            <person name="Nykanen H."/>
        </authorList>
    </citation>
    <scope>NUCLEOTIDE SEQUENCE [LARGE SCALE GENOMIC DNA]</scope>
    <source>
        <strain evidence="7">AMbin10</strain>
    </source>
</reference>
<dbReference type="GO" id="GO:0046983">
    <property type="term" value="F:protein dimerization activity"/>
    <property type="evidence" value="ECO:0007669"/>
    <property type="project" value="InterPro"/>
</dbReference>
<dbReference type="InterPro" id="IPR035965">
    <property type="entry name" value="PAS-like_dom_sf"/>
</dbReference>
<protein>
    <recommendedName>
        <fullName evidence="6">PAS domain-containing protein</fullName>
    </recommendedName>
</protein>
<dbReference type="NCBIfam" id="TIGR00229">
    <property type="entry name" value="sensory_box"/>
    <property type="match status" value="1"/>
</dbReference>
<dbReference type="InterPro" id="IPR000014">
    <property type="entry name" value="PAS"/>
</dbReference>
<keyword evidence="5" id="KW-0812">Transmembrane</keyword>
<evidence type="ECO:0000256" key="1">
    <source>
        <dbReference type="ARBA" id="ARBA00022679"/>
    </source>
</evidence>
<dbReference type="InterPro" id="IPR011712">
    <property type="entry name" value="Sig_transdc_His_kin_sub3_dim/P"/>
</dbReference>
<dbReference type="EMBL" id="QJPH01000492">
    <property type="protein sequence ID" value="PZN72322.1"/>
    <property type="molecule type" value="Genomic_DNA"/>
</dbReference>